<dbReference type="RefSeq" id="WP_103983319.1">
    <property type="nucleotide sequence ID" value="NZ_FNVS01000008.1"/>
</dbReference>
<proteinExistence type="predicted"/>
<sequence length="117" mass="13942">MKILYFFHREYAPQSGIILAAYLKRSSNGQIFYERVEYLTLFTLKGSNQVVSFYHEFAKNDHDILWIRNRKELLSDIAKDQLEIIEGHNYIRFREAALNIYKGVEIPDLKTFNHKKV</sequence>
<gene>
    <name evidence="1" type="ORF">SAMN05444001_108128</name>
</gene>
<evidence type="ECO:0000313" key="2">
    <source>
        <dbReference type="Proteomes" id="UP000236725"/>
    </source>
</evidence>
<protein>
    <submittedName>
        <fullName evidence="1">Uncharacterized protein</fullName>
    </submittedName>
</protein>
<organism evidence="1 2">
    <name type="scientific">Parabacteroides chinchillae</name>
    <dbReference type="NCBI Taxonomy" id="871327"/>
    <lineage>
        <taxon>Bacteria</taxon>
        <taxon>Pseudomonadati</taxon>
        <taxon>Bacteroidota</taxon>
        <taxon>Bacteroidia</taxon>
        <taxon>Bacteroidales</taxon>
        <taxon>Tannerellaceae</taxon>
        <taxon>Parabacteroides</taxon>
    </lineage>
</organism>
<keyword evidence="2" id="KW-1185">Reference proteome</keyword>
<comment type="caution">
    <text evidence="1">The sequence shown here is derived from an EMBL/GenBank/DDBJ whole genome shotgun (WGS) entry which is preliminary data.</text>
</comment>
<dbReference type="Proteomes" id="UP000236725">
    <property type="component" value="Unassembled WGS sequence"/>
</dbReference>
<dbReference type="EMBL" id="FNVS01000008">
    <property type="protein sequence ID" value="SEF86659.1"/>
    <property type="molecule type" value="Genomic_DNA"/>
</dbReference>
<evidence type="ECO:0000313" key="1">
    <source>
        <dbReference type="EMBL" id="SEF86659.1"/>
    </source>
</evidence>
<dbReference type="AlphaFoldDB" id="A0A8G2BWE6"/>
<reference evidence="1 2" key="1">
    <citation type="submission" date="2016-10" db="EMBL/GenBank/DDBJ databases">
        <authorList>
            <person name="Varghese N."/>
            <person name="Submissions S."/>
        </authorList>
    </citation>
    <scope>NUCLEOTIDE SEQUENCE [LARGE SCALE GENOMIC DNA]</scope>
    <source>
        <strain evidence="1 2">DSM 29073</strain>
    </source>
</reference>
<accession>A0A8G2BWE6</accession>
<name>A0A8G2BWE6_9BACT</name>